<name>A0ABS1Q3Q1_9ACTN</name>
<keyword evidence="4" id="KW-1185">Reference proteome</keyword>
<evidence type="ECO:0000256" key="1">
    <source>
        <dbReference type="SAM" id="MobiDB-lite"/>
    </source>
</evidence>
<dbReference type="PANTHER" id="PTHR33627:SF1">
    <property type="entry name" value="TRANSPOSASE"/>
    <property type="match status" value="1"/>
</dbReference>
<proteinExistence type="predicted"/>
<feature type="compositionally biased region" description="Basic and acidic residues" evidence="1">
    <location>
        <begin position="174"/>
        <end position="186"/>
    </location>
</feature>
<evidence type="ECO:0000313" key="3">
    <source>
        <dbReference type="EMBL" id="MBL1119296.1"/>
    </source>
</evidence>
<feature type="compositionally biased region" description="Basic residues" evidence="1">
    <location>
        <begin position="224"/>
        <end position="240"/>
    </location>
</feature>
<gene>
    <name evidence="3" type="ORF">JK364_44095</name>
</gene>
<feature type="region of interest" description="Disordered" evidence="1">
    <location>
        <begin position="151"/>
        <end position="240"/>
    </location>
</feature>
<dbReference type="Proteomes" id="UP000621510">
    <property type="component" value="Unassembled WGS sequence"/>
</dbReference>
<sequence>MVLDVVASELEALVGRVAGRFGRAEPRRRVREYVSGLVAGLPRSNGWTLAEQAGDVSPDGMQRLPRRADRDIADVRDDVRAHMVERLGDPGGVPIVDVTGFLKKGNRSAGVQRQYSGTAGRVENCQIGTFLAYRSARGHALSDRELYLPKPTEVVDRRPRPVPGSGNRRRRRVRDQTPADPGDDRTRPRRGGAVPVGDRGRGLRAGHIPASPARDPGPVPRTGHPPRRRHHHDRRRGSII</sequence>
<dbReference type="EMBL" id="JAERRG010000030">
    <property type="protein sequence ID" value="MBL1119296.1"/>
    <property type="molecule type" value="Genomic_DNA"/>
</dbReference>
<dbReference type="Pfam" id="PF13546">
    <property type="entry name" value="DDE_5"/>
    <property type="match status" value="1"/>
</dbReference>
<protein>
    <submittedName>
        <fullName evidence="3">Transposase</fullName>
    </submittedName>
</protein>
<evidence type="ECO:0000313" key="4">
    <source>
        <dbReference type="Proteomes" id="UP000621510"/>
    </source>
</evidence>
<comment type="caution">
    <text evidence="3">The sequence shown here is derived from an EMBL/GenBank/DDBJ whole genome shotgun (WGS) entry which is preliminary data.</text>
</comment>
<organism evidence="3 4">
    <name type="scientific">Streptomyces endocoffeicus</name>
    <dbReference type="NCBI Taxonomy" id="2898945"/>
    <lineage>
        <taxon>Bacteria</taxon>
        <taxon>Bacillati</taxon>
        <taxon>Actinomycetota</taxon>
        <taxon>Actinomycetes</taxon>
        <taxon>Kitasatosporales</taxon>
        <taxon>Streptomycetaceae</taxon>
        <taxon>Streptomyces</taxon>
    </lineage>
</organism>
<dbReference type="InterPro" id="IPR038721">
    <property type="entry name" value="IS701-like_DDE_dom"/>
</dbReference>
<evidence type="ECO:0000259" key="2">
    <source>
        <dbReference type="Pfam" id="PF13546"/>
    </source>
</evidence>
<accession>A0ABS1Q3Q1</accession>
<dbReference type="PANTHER" id="PTHR33627">
    <property type="entry name" value="TRANSPOSASE"/>
    <property type="match status" value="1"/>
</dbReference>
<reference evidence="3 4" key="1">
    <citation type="submission" date="2021-01" db="EMBL/GenBank/DDBJ databases">
        <title>WGS of actinomycetes isolated from Thailand.</title>
        <authorList>
            <person name="Thawai C."/>
        </authorList>
    </citation>
    <scope>NUCLEOTIDE SEQUENCE [LARGE SCALE GENOMIC DNA]</scope>
    <source>
        <strain evidence="3 4">CA3R110</strain>
    </source>
</reference>
<feature type="domain" description="Transposase IS701-like DDE" evidence="2">
    <location>
        <begin position="18"/>
        <end position="174"/>
    </location>
</feature>
<dbReference type="InterPro" id="IPR039365">
    <property type="entry name" value="IS701-like"/>
</dbReference>